<sequence length="256" mass="30335">MHLLPYQNLATRKQILQAANGIYLEGTIRAVMEAQKCTVDDAICIMDNLELQELPTKKFYQLLQKWIGERVLVEKTPGNASRIEALYNIENWFDEPLYVILVRHPLATINSMLQYDKEFFHHFDLGVTSEKNLRYNELTWALPYYNILQFMEKIPRDRYFIVRFEDLLQKQQHVMENICQFLKIDFCEEVLQPYQNKQHKMLDGIKQIEFAVGDHKFHQYRSIHPEVATAWKASSIADLPLSDISWEIARKFGYTK</sequence>
<reference evidence="1 2" key="1">
    <citation type="submission" date="2019-08" db="EMBL/GenBank/DDBJ databases">
        <title>Complete genome sequence of Candidatus Uab amorphum.</title>
        <authorList>
            <person name="Shiratori T."/>
            <person name="Suzuki S."/>
            <person name="Kakizawa Y."/>
            <person name="Ishida K."/>
        </authorList>
    </citation>
    <scope>NUCLEOTIDE SEQUENCE [LARGE SCALE GENOMIC DNA]</scope>
    <source>
        <strain evidence="1 2">SRT547</strain>
    </source>
</reference>
<keyword evidence="2" id="KW-1185">Reference proteome</keyword>
<gene>
    <name evidence="1" type="ORF">UABAM_00001</name>
</gene>
<evidence type="ECO:0000313" key="1">
    <source>
        <dbReference type="EMBL" id="BBM81662.1"/>
    </source>
</evidence>
<dbReference type="KEGG" id="uam:UABAM_00001"/>
<dbReference type="InterPro" id="IPR027417">
    <property type="entry name" value="P-loop_NTPase"/>
</dbReference>
<dbReference type="Gene3D" id="3.40.50.300">
    <property type="entry name" value="P-loop containing nucleotide triphosphate hydrolases"/>
    <property type="match status" value="1"/>
</dbReference>
<dbReference type="EMBL" id="AP019860">
    <property type="protein sequence ID" value="BBM81662.1"/>
    <property type="molecule type" value="Genomic_DNA"/>
</dbReference>
<proteinExistence type="predicted"/>
<evidence type="ECO:0000313" key="2">
    <source>
        <dbReference type="Proteomes" id="UP000326354"/>
    </source>
</evidence>
<evidence type="ECO:0008006" key="3">
    <source>
        <dbReference type="Google" id="ProtNLM"/>
    </source>
</evidence>
<protein>
    <recommendedName>
        <fullName evidence="3">Sulfotransferase domain-containing protein</fullName>
    </recommendedName>
</protein>
<dbReference type="SUPFAM" id="SSF52540">
    <property type="entry name" value="P-loop containing nucleoside triphosphate hydrolases"/>
    <property type="match status" value="1"/>
</dbReference>
<accession>A0A5S9F0S4</accession>
<name>A0A5S9F0S4_UABAM</name>
<dbReference type="Proteomes" id="UP000326354">
    <property type="component" value="Chromosome"/>
</dbReference>
<dbReference type="Pfam" id="PF13469">
    <property type="entry name" value="Sulfotransfer_3"/>
    <property type="match status" value="1"/>
</dbReference>
<organism evidence="1 2">
    <name type="scientific">Uabimicrobium amorphum</name>
    <dbReference type="NCBI Taxonomy" id="2596890"/>
    <lineage>
        <taxon>Bacteria</taxon>
        <taxon>Pseudomonadati</taxon>
        <taxon>Planctomycetota</taxon>
        <taxon>Candidatus Uabimicrobiia</taxon>
        <taxon>Candidatus Uabimicrobiales</taxon>
        <taxon>Candidatus Uabimicrobiaceae</taxon>
        <taxon>Candidatus Uabimicrobium</taxon>
    </lineage>
</organism>
<dbReference type="AlphaFoldDB" id="A0A5S9F0S4"/>